<dbReference type="RefSeq" id="XP_060279459.1">
    <property type="nucleotide sequence ID" value="XM_060422977.1"/>
</dbReference>
<feature type="compositionally biased region" description="Polar residues" evidence="1">
    <location>
        <begin position="591"/>
        <end position="600"/>
    </location>
</feature>
<reference evidence="2" key="1">
    <citation type="submission" date="2023-06" db="EMBL/GenBank/DDBJ databases">
        <title>Genome-scale phylogeny and comparative genomics of the fungal order Sordariales.</title>
        <authorList>
            <consortium name="Lawrence Berkeley National Laboratory"/>
            <person name="Hensen N."/>
            <person name="Bonometti L."/>
            <person name="Westerberg I."/>
            <person name="Brannstrom I.O."/>
            <person name="Guillou S."/>
            <person name="Cros-Aarteil S."/>
            <person name="Calhoun S."/>
            <person name="Haridas S."/>
            <person name="Kuo A."/>
            <person name="Mondo S."/>
            <person name="Pangilinan J."/>
            <person name="Riley R."/>
            <person name="Labutti K."/>
            <person name="Andreopoulos B."/>
            <person name="Lipzen A."/>
            <person name="Chen C."/>
            <person name="Yanf M."/>
            <person name="Daum C."/>
            <person name="Ng V."/>
            <person name="Clum A."/>
            <person name="Steindorff A."/>
            <person name="Ohm R."/>
            <person name="Martin F."/>
            <person name="Silar P."/>
            <person name="Natvig D."/>
            <person name="Lalanne C."/>
            <person name="Gautier V."/>
            <person name="Ament-Velasquez S.L."/>
            <person name="Kruys A."/>
            <person name="Hutchinson M.I."/>
            <person name="Powell A.J."/>
            <person name="Barry K."/>
            <person name="Miller A.N."/>
            <person name="Grigoriev I.V."/>
            <person name="Debuchy R."/>
            <person name="Gladieux P."/>
            <person name="Thoren M.H."/>
            <person name="Johannesson H."/>
        </authorList>
    </citation>
    <scope>NUCLEOTIDE SEQUENCE</scope>
    <source>
        <strain evidence="2">8032-3</strain>
    </source>
</reference>
<dbReference type="AlphaFoldDB" id="A0AAJ0BS26"/>
<comment type="caution">
    <text evidence="2">The sequence shown here is derived from an EMBL/GenBank/DDBJ whole genome shotgun (WGS) entry which is preliminary data.</text>
</comment>
<feature type="compositionally biased region" description="Polar residues" evidence="1">
    <location>
        <begin position="230"/>
        <end position="239"/>
    </location>
</feature>
<gene>
    <name evidence="2" type="ORF">QBC33DRAFT_248359</name>
</gene>
<evidence type="ECO:0000313" key="2">
    <source>
        <dbReference type="EMBL" id="KAK1763246.1"/>
    </source>
</evidence>
<dbReference type="PANTHER" id="PTHR35391:SF7">
    <property type="entry name" value="C2H2-TYPE DOMAIN-CONTAINING PROTEIN"/>
    <property type="match status" value="1"/>
</dbReference>
<protein>
    <recommendedName>
        <fullName evidence="4">C2H2-type domain-containing protein</fullName>
    </recommendedName>
</protein>
<name>A0AAJ0BS26_9PEZI</name>
<accession>A0AAJ0BS26</accession>
<feature type="region of interest" description="Disordered" evidence="1">
    <location>
        <begin position="576"/>
        <end position="600"/>
    </location>
</feature>
<feature type="compositionally biased region" description="Polar residues" evidence="1">
    <location>
        <begin position="540"/>
        <end position="552"/>
    </location>
</feature>
<keyword evidence="3" id="KW-1185">Reference proteome</keyword>
<dbReference type="PANTHER" id="PTHR35391">
    <property type="entry name" value="C2H2-TYPE DOMAIN-CONTAINING PROTEIN-RELATED"/>
    <property type="match status" value="1"/>
</dbReference>
<sequence>MEDEKMGGVEIAPESQPIYDVAQECLSLFQKCPREPKHGFGETLSTSQERFRSWAAYLGVFALKNVSLDTRLRFEPEIRDLAMLLLDVCRSDLRRAIRLASKGSLIRRDSFPKEGAAASFPGGDPLPLSKEAKGALYGIVGSIDRLHRLAVRIRTSSRDDQKLEERVAEFAKKLMPDGFGDIVWLILKYKFPKANEGLIEKLTKSIVFRRHRLLYQRHHYKKLSYVRFQSTSQTEQPPDSSVPIAVGGEQQHQEKQQPSSQADLDGRRKRWGKRPDCMGEGTETEFLSNTNPTLFVRDRFDRQDDIRDKRPAPTVVTSGSSWVGKIVYPCAPKAEGASSHTTCPFCFQELRVVDNEEPKWWKRHVDSDLQHFICLSDQCPQSLHYFSTFTSWLDHMESEHEPDWPMFIYPNSSEWRCPLPRCRVDTFPDAASFKEHIAALHSNEIDPSDLELVADNSRLPQPRETDLCPLCHESVSKTLPPIQDDETAEPEGTKETGKTKQSEEKRKPRKAVVRFVDDDSQAASSGETEPIDGDIKQKSHQPADSGDSTTGVKSTFTMAKHISRHLENISFLSLRGLEPDDDEDSPGSGSRLQGSDHSSANDSIAFECVSERAETFVSSETWAYVVRVRFVSNPSA</sequence>
<evidence type="ECO:0000256" key="1">
    <source>
        <dbReference type="SAM" id="MobiDB-lite"/>
    </source>
</evidence>
<dbReference type="GeneID" id="85306164"/>
<evidence type="ECO:0008006" key="4">
    <source>
        <dbReference type="Google" id="ProtNLM"/>
    </source>
</evidence>
<proteinExistence type="predicted"/>
<evidence type="ECO:0000313" key="3">
    <source>
        <dbReference type="Proteomes" id="UP001244011"/>
    </source>
</evidence>
<dbReference type="Proteomes" id="UP001244011">
    <property type="component" value="Unassembled WGS sequence"/>
</dbReference>
<organism evidence="2 3">
    <name type="scientific">Phialemonium atrogriseum</name>
    <dbReference type="NCBI Taxonomy" id="1093897"/>
    <lineage>
        <taxon>Eukaryota</taxon>
        <taxon>Fungi</taxon>
        <taxon>Dikarya</taxon>
        <taxon>Ascomycota</taxon>
        <taxon>Pezizomycotina</taxon>
        <taxon>Sordariomycetes</taxon>
        <taxon>Sordariomycetidae</taxon>
        <taxon>Cephalothecales</taxon>
        <taxon>Cephalothecaceae</taxon>
        <taxon>Phialemonium</taxon>
    </lineage>
</organism>
<feature type="region of interest" description="Disordered" evidence="1">
    <location>
        <begin position="230"/>
        <end position="283"/>
    </location>
</feature>
<feature type="compositionally biased region" description="Basic and acidic residues" evidence="1">
    <location>
        <begin position="491"/>
        <end position="506"/>
    </location>
</feature>
<feature type="region of interest" description="Disordered" evidence="1">
    <location>
        <begin position="477"/>
        <end position="552"/>
    </location>
</feature>
<dbReference type="EMBL" id="MU839029">
    <property type="protein sequence ID" value="KAK1763246.1"/>
    <property type="molecule type" value="Genomic_DNA"/>
</dbReference>